<comment type="caution">
    <text evidence="4">The sequence shown here is derived from an EMBL/GenBank/DDBJ whole genome shotgun (WGS) entry which is preliminary data.</text>
</comment>
<dbReference type="PROSITE" id="PS00940">
    <property type="entry name" value="GAMMA_THIONIN"/>
    <property type="match status" value="1"/>
</dbReference>
<evidence type="ECO:0000259" key="3">
    <source>
        <dbReference type="SMART" id="SM00505"/>
    </source>
</evidence>
<name>A0A811Q2B0_9POAL</name>
<dbReference type="AlphaFoldDB" id="A0A811Q2B0"/>
<dbReference type="InterPro" id="IPR008176">
    <property type="entry name" value="Defensin_plant"/>
</dbReference>
<dbReference type="InterPro" id="IPR036574">
    <property type="entry name" value="Scorpion_toxin-like_sf"/>
</dbReference>
<reference evidence="4" key="1">
    <citation type="submission" date="2020-10" db="EMBL/GenBank/DDBJ databases">
        <authorList>
            <person name="Han B."/>
            <person name="Lu T."/>
            <person name="Zhao Q."/>
            <person name="Huang X."/>
            <person name="Zhao Y."/>
        </authorList>
    </citation>
    <scope>NUCLEOTIDE SEQUENCE</scope>
</reference>
<protein>
    <recommendedName>
        <fullName evidence="3">Knottins-like domain-containing protein</fullName>
    </recommendedName>
</protein>
<organism evidence="4 5">
    <name type="scientific">Miscanthus lutarioriparius</name>
    <dbReference type="NCBI Taxonomy" id="422564"/>
    <lineage>
        <taxon>Eukaryota</taxon>
        <taxon>Viridiplantae</taxon>
        <taxon>Streptophyta</taxon>
        <taxon>Embryophyta</taxon>
        <taxon>Tracheophyta</taxon>
        <taxon>Spermatophyta</taxon>
        <taxon>Magnoliopsida</taxon>
        <taxon>Liliopsida</taxon>
        <taxon>Poales</taxon>
        <taxon>Poaceae</taxon>
        <taxon>PACMAD clade</taxon>
        <taxon>Panicoideae</taxon>
        <taxon>Andropogonodae</taxon>
        <taxon>Andropogoneae</taxon>
        <taxon>Saccharinae</taxon>
        <taxon>Miscanthus</taxon>
    </lineage>
</organism>
<feature type="domain" description="Knottins-like" evidence="3">
    <location>
        <begin position="54"/>
        <end position="101"/>
    </location>
</feature>
<feature type="signal peptide" evidence="2">
    <location>
        <begin position="1"/>
        <end position="19"/>
    </location>
</feature>
<evidence type="ECO:0000313" key="4">
    <source>
        <dbReference type="EMBL" id="CAD6250202.1"/>
    </source>
</evidence>
<keyword evidence="5" id="KW-1185">Reference proteome</keyword>
<dbReference type="SUPFAM" id="SSF57095">
    <property type="entry name" value="Scorpion toxin-like"/>
    <property type="match status" value="1"/>
</dbReference>
<dbReference type="Gene3D" id="3.30.30.10">
    <property type="entry name" value="Knottin, scorpion toxin-like"/>
    <property type="match status" value="1"/>
</dbReference>
<evidence type="ECO:0000256" key="1">
    <source>
        <dbReference type="ARBA" id="ARBA00023157"/>
    </source>
</evidence>
<evidence type="ECO:0000256" key="2">
    <source>
        <dbReference type="SAM" id="SignalP"/>
    </source>
</evidence>
<dbReference type="Pfam" id="PF00304">
    <property type="entry name" value="Gamma-thionin"/>
    <property type="match status" value="1"/>
</dbReference>
<accession>A0A811Q2B0</accession>
<dbReference type="Proteomes" id="UP000604825">
    <property type="component" value="Unassembled WGS sequence"/>
</dbReference>
<keyword evidence="1" id="KW-1015">Disulfide bond</keyword>
<proteinExistence type="predicted"/>
<keyword evidence="2" id="KW-0732">Signal</keyword>
<dbReference type="CDD" id="cd00107">
    <property type="entry name" value="Knot1"/>
    <property type="match status" value="1"/>
</dbReference>
<dbReference type="GO" id="GO:0006952">
    <property type="term" value="P:defense response"/>
    <property type="evidence" value="ECO:0007669"/>
    <property type="project" value="InterPro"/>
</dbReference>
<dbReference type="EMBL" id="CAJGYO010000008">
    <property type="protein sequence ID" value="CAD6250202.1"/>
    <property type="molecule type" value="Genomic_DNA"/>
</dbReference>
<dbReference type="OrthoDB" id="1480833at2759"/>
<dbReference type="InterPro" id="IPR003614">
    <property type="entry name" value="Knottins"/>
</dbReference>
<evidence type="ECO:0000313" key="5">
    <source>
        <dbReference type="Proteomes" id="UP000604825"/>
    </source>
</evidence>
<gene>
    <name evidence="4" type="ORF">NCGR_LOCUS33996</name>
</gene>
<sequence length="101" mass="11118">MAVSPGAVLFLFLLAAAEMATIDAKMGVVKQTLLKDKLKAKEEEEKSKGKEESQCVSQSLQFEGFCLNNDKCAEVCKKESFDDGECKLGLSNRKCFCKKPC</sequence>
<dbReference type="SMART" id="SM00505">
    <property type="entry name" value="Knot1"/>
    <property type="match status" value="1"/>
</dbReference>
<feature type="chain" id="PRO_5032568946" description="Knottins-like domain-containing protein" evidence="2">
    <location>
        <begin position="20"/>
        <end position="101"/>
    </location>
</feature>